<evidence type="ECO:0000313" key="2">
    <source>
        <dbReference type="EMBL" id="AXE22622.1"/>
    </source>
</evidence>
<dbReference type="RefSeq" id="WP_114053820.1">
    <property type="nucleotide sequence ID" value="NZ_CP030862.1"/>
</dbReference>
<gene>
    <name evidence="2" type="ORF">C0216_03455</name>
</gene>
<evidence type="ECO:0000256" key="1">
    <source>
        <dbReference type="SAM" id="MobiDB-lite"/>
    </source>
</evidence>
<dbReference type="Proteomes" id="UP000252004">
    <property type="component" value="Chromosome"/>
</dbReference>
<evidence type="ECO:0000313" key="3">
    <source>
        <dbReference type="Proteomes" id="UP000252004"/>
    </source>
</evidence>
<proteinExistence type="predicted"/>
<keyword evidence="3" id="KW-1185">Reference proteome</keyword>
<dbReference type="AlphaFoldDB" id="A0A344TVF1"/>
<feature type="compositionally biased region" description="Gly residues" evidence="1">
    <location>
        <begin position="94"/>
        <end position="105"/>
    </location>
</feature>
<dbReference type="EMBL" id="CP030862">
    <property type="protein sequence ID" value="AXE22622.1"/>
    <property type="molecule type" value="Genomic_DNA"/>
</dbReference>
<reference evidence="2 3" key="1">
    <citation type="submission" date="2018-01" db="EMBL/GenBank/DDBJ databases">
        <title>Draft genome Sequence of streptomyces globosus LZH-48.</title>
        <authorList>
            <person name="Ran K."/>
            <person name="Li Z."/>
            <person name="Wei S."/>
            <person name="Dong R."/>
        </authorList>
    </citation>
    <scope>NUCLEOTIDE SEQUENCE [LARGE SCALE GENOMIC DNA]</scope>
    <source>
        <strain evidence="2 3">LZH-48</strain>
    </source>
</reference>
<feature type="region of interest" description="Disordered" evidence="1">
    <location>
        <begin position="83"/>
        <end position="105"/>
    </location>
</feature>
<dbReference type="KEGG" id="sgz:C0216_03455"/>
<sequence>MDSSSSTSTRRRMRSGGVAIGGMGLLAAALVACGSSKEPDKRCVDRVTLEKLNNRECKSGSSGRGGHAAYYYGGSVSGNKVSGGSFDKSAVTRGGIGGHSSSSGG</sequence>
<organism evidence="2 3">
    <name type="scientific">Streptomyces globosus</name>
    <dbReference type="NCBI Taxonomy" id="68209"/>
    <lineage>
        <taxon>Bacteria</taxon>
        <taxon>Bacillati</taxon>
        <taxon>Actinomycetota</taxon>
        <taxon>Actinomycetes</taxon>
        <taxon>Kitasatosporales</taxon>
        <taxon>Streptomycetaceae</taxon>
        <taxon>Streptomyces</taxon>
    </lineage>
</organism>
<protein>
    <submittedName>
        <fullName evidence="2">Uncharacterized protein</fullName>
    </submittedName>
</protein>
<accession>A0A344TVF1</accession>
<name>A0A344TVF1_9ACTN</name>